<feature type="transmembrane region" description="Helical" evidence="8">
    <location>
        <begin position="1001"/>
        <end position="1023"/>
    </location>
</feature>
<evidence type="ECO:0000313" key="12">
    <source>
        <dbReference type="Proteomes" id="UP000236161"/>
    </source>
</evidence>
<dbReference type="InterPro" id="IPR013784">
    <property type="entry name" value="Carb-bd-like_fold"/>
</dbReference>
<dbReference type="SMART" id="SM01065">
    <property type="entry name" value="CBM_2"/>
    <property type="match status" value="1"/>
</dbReference>
<feature type="compositionally biased region" description="Basic and acidic residues" evidence="7">
    <location>
        <begin position="2026"/>
        <end position="2044"/>
    </location>
</feature>
<dbReference type="PANTHER" id="PTHR12549">
    <property type="entry name" value="JMJC DOMAIN-CONTAINING HISTONE DEMETHYLATION PROTEIN"/>
    <property type="match status" value="1"/>
</dbReference>
<keyword evidence="4" id="KW-0378">Hydrolase</keyword>
<dbReference type="GO" id="GO:0000118">
    <property type="term" value="C:histone deacetylase complex"/>
    <property type="evidence" value="ECO:0007669"/>
    <property type="project" value="TreeGrafter"/>
</dbReference>
<dbReference type="Gene3D" id="2.60.120.650">
    <property type="entry name" value="Cupin"/>
    <property type="match status" value="2"/>
</dbReference>
<feature type="region of interest" description="Disordered" evidence="7">
    <location>
        <begin position="2148"/>
        <end position="2219"/>
    </location>
</feature>
<feature type="compositionally biased region" description="Basic and acidic residues" evidence="7">
    <location>
        <begin position="2090"/>
        <end position="2107"/>
    </location>
</feature>
<keyword evidence="8" id="KW-0472">Membrane</keyword>
<feature type="region of interest" description="Disordered" evidence="7">
    <location>
        <begin position="1117"/>
        <end position="1172"/>
    </location>
</feature>
<evidence type="ECO:0000256" key="1">
    <source>
        <dbReference type="ARBA" id="ARBA00004123"/>
    </source>
</evidence>
<accession>A0A2I0BGV8</accession>
<feature type="region of interest" description="Disordered" evidence="7">
    <location>
        <begin position="402"/>
        <end position="428"/>
    </location>
</feature>
<proteinExistence type="inferred from homology"/>
<dbReference type="GO" id="GO:0016787">
    <property type="term" value="F:hydrolase activity"/>
    <property type="evidence" value="ECO:0007669"/>
    <property type="project" value="UniProtKB-KW"/>
</dbReference>
<feature type="domain" description="CBM20" evidence="9">
    <location>
        <begin position="56"/>
        <end position="165"/>
    </location>
</feature>
<dbReference type="InterPro" id="IPR002044">
    <property type="entry name" value="CBM20"/>
</dbReference>
<dbReference type="EMBL" id="KZ451883">
    <property type="protein sequence ID" value="PKA67037.1"/>
    <property type="molecule type" value="Genomic_DNA"/>
</dbReference>
<dbReference type="Pfam" id="PF02373">
    <property type="entry name" value="JmjC"/>
    <property type="match status" value="1"/>
</dbReference>
<gene>
    <name evidence="11" type="primary">RNE</name>
    <name evidence="11" type="ORF">AXF42_Ash004528</name>
</gene>
<dbReference type="InterPro" id="IPR017956">
    <property type="entry name" value="AT_hook_DNA-bd_motif"/>
</dbReference>
<evidence type="ECO:0000256" key="4">
    <source>
        <dbReference type="ARBA" id="ARBA00022801"/>
    </source>
</evidence>
<dbReference type="GO" id="GO:0000785">
    <property type="term" value="C:chromatin"/>
    <property type="evidence" value="ECO:0007669"/>
    <property type="project" value="TreeGrafter"/>
</dbReference>
<feature type="compositionally biased region" description="Gly residues" evidence="7">
    <location>
        <begin position="1156"/>
        <end position="1166"/>
    </location>
</feature>
<dbReference type="EC" id="1.14.11.-" evidence="11"/>
<feature type="region of interest" description="Disordered" evidence="7">
    <location>
        <begin position="2026"/>
        <end position="2062"/>
    </location>
</feature>
<feature type="compositionally biased region" description="Polar residues" evidence="7">
    <location>
        <begin position="1117"/>
        <end position="1132"/>
    </location>
</feature>
<dbReference type="FunFam" id="2.60.40.10:FF:001568">
    <property type="entry name" value="Ribonuclease E/G-like protein, chloroplastic"/>
    <property type="match status" value="1"/>
</dbReference>
<keyword evidence="8" id="KW-1133">Transmembrane helix</keyword>
<dbReference type="PROSITE" id="PS51166">
    <property type="entry name" value="CBM20"/>
    <property type="match status" value="1"/>
</dbReference>
<dbReference type="GO" id="GO:0016491">
    <property type="term" value="F:oxidoreductase activity"/>
    <property type="evidence" value="ECO:0007669"/>
    <property type="project" value="UniProtKB-KW"/>
</dbReference>
<evidence type="ECO:0000256" key="3">
    <source>
        <dbReference type="ARBA" id="ARBA00022723"/>
    </source>
</evidence>
<feature type="region of interest" description="Disordered" evidence="7">
    <location>
        <begin position="1226"/>
        <end position="1271"/>
    </location>
</feature>
<keyword evidence="12" id="KW-1185">Reference proteome</keyword>
<feature type="compositionally biased region" description="Basic and acidic residues" evidence="7">
    <location>
        <begin position="1237"/>
        <end position="1247"/>
    </location>
</feature>
<dbReference type="GO" id="GO:0003723">
    <property type="term" value="F:RNA binding"/>
    <property type="evidence" value="ECO:0007669"/>
    <property type="project" value="UniProtKB-KW"/>
</dbReference>
<dbReference type="SUPFAM" id="SSF50249">
    <property type="entry name" value="Nucleic acid-binding proteins"/>
    <property type="match status" value="1"/>
</dbReference>
<dbReference type="PANTHER" id="PTHR12549:SF11">
    <property type="entry name" value="LYSINE-SPECIFIC DEMETHYLASE JMJ25"/>
    <property type="match status" value="1"/>
</dbReference>
<name>A0A2I0BGV8_9ASPA</name>
<keyword evidence="5" id="KW-0694">RNA-binding</keyword>
<keyword evidence="11" id="KW-0560">Oxidoreductase</keyword>
<feature type="compositionally biased region" description="Basic residues" evidence="7">
    <location>
        <begin position="2161"/>
        <end position="2175"/>
    </location>
</feature>
<keyword evidence="8" id="KW-0812">Transmembrane</keyword>
<comment type="similarity">
    <text evidence="2">Belongs to the JARID1 histone demethylase family.</text>
</comment>
<dbReference type="Pfam" id="PF00686">
    <property type="entry name" value="CBM_20"/>
    <property type="match status" value="1"/>
</dbReference>
<feature type="region of interest" description="Disordered" evidence="7">
    <location>
        <begin position="1965"/>
        <end position="2001"/>
    </location>
</feature>
<feature type="domain" description="JmjC" evidence="10">
    <location>
        <begin position="1733"/>
        <end position="2387"/>
    </location>
</feature>
<dbReference type="GO" id="GO:2001070">
    <property type="term" value="F:starch binding"/>
    <property type="evidence" value="ECO:0007669"/>
    <property type="project" value="InterPro"/>
</dbReference>
<sequence>MREKMHGMGPTGWFRCERGRMRSEEGCMGSWWAGFDGGEKKENCSQLVCELGCSSTGCGGLCKICWSIEADIGDDQLIFLTGDLASLGSWNPDMAVLLSPSTTSATLWNADIEVPFKAPFEYNYFLKRNSEPAYDLIWRPGPKYSLSVPNFRDDKVIMVRDSWMRSRLGKWPIPSWGSWMLDLVCPEEPTHHIDQVADENSSTGEQDILSTLNGKPLMIDHMSKDLISMENDADLSFKISGEVSPESDQLVEEPWLFQSTFIFMVGSNEFDVVSELGKRDQTEYPRNLCYDLEILDPQECPLDSVKGPASTVLLINSSICTMQRIAVLEDGNLVELLLEPVKNNVRCDNVYLGVVTKLLPHMGGAFVDIGISRPSLMHIKQSREPFVLPPFRHESRSEHVNGFISSERGKQTCSSEYCPSSDDEEDTVDDVLEADDQDDENVEDQSFGSVDVDSLKTAGNKWINIRKGMKVIVQVVKEGLGTKGPALSAYPKLRSRFWVVIVIVVSTLLIDSDQGVVTPRDTHELSECRDVIVVATFMMKANMVALIMLSNKDSLVLDLLVLTTRCNRIGISKKIKGIERARLRVIAKTLKPSDFGLTVRTAADGHSLEELRKDLDGLLTTWKGIVEHAKSAALAAEEGVEGAVPVMLHKAMGQTLSVVQDYFCEKVESMVVDSARTYHEVTSLQEIAPDLFFFPFLHQIYVDEDFCKFNIHSFYLQVTTYLQEIAPDLCERVQLYDKRAPIFDEYKIEDEISNILSKRVPLSNGGSLVIEQTEALVSIDVNGGHCMLGHGTSQEKAVLEVNLAAARQIARELRLRDIGGIIVVDFIDMDDESNKKLVYEEMKKAVENDHSTVKVSELSQHGLMEITRKRVRPSVTYMISEPCSCCHATGRVEALETSFSKIEREICRLLATSNVKSDPEVAESWPQFVLRVDRYMCNYLTSGKRTRLAFLSPKVKISGPTRCPLHISHSLNPNPPPFAGLRRATAFLLDNVRYLSTAVKYIALHSFYALFFLLIGILMIVSLEMTLLTATAPGYVSVSKIAEFNWQFSFLRMTALLRKLEISFSQKSPPSRSRMTLLHPKTQPFQHKQSVYFSRKLQSDALICAASLDARCAAEQTQTVQRQSTTITNAPLQSKEKSPELDDGGTGFPPRDDDGGGGGGGGGGPHWSGENTLQIDHQDSLAVIQSPSEIQVRRGEEKRLIEKKGGGLLRFDLRISDMAECEGGGVRAKWFGGSEGTEEKKTKKKSDGSNSSSGAKNDFESDEDESECETTLLTKRPKRRAVLDRENKDQSSKRKILTGDDALMCHQCQRNDKGDVVRCATCTKKRFCYPCMTRWYVVFFFFSLSSHTNAGKLFLCYLISFRYPQLTPDDFAEKCPVCRFNCNCKACLRMRGIKEPPKKKIKEEDKVKYYYYILHLLLPWFQEFRKEQHFEKETEAQINGVDVMEINLPEAPCGKGERVYCNFCSTSIVDFHRSCPSCSYDLCLSCCRELREGCLVGQSRKYGISNAFSEDYLNLLPGWKPNANGSISCPAKEIGGCGDALLQLKCMFPEETMLMLEKKAATIDRLGSSILADSPDSSRACSCYSAGEIDSSNNSLRKVASRESSTDNYLYYPSARDIQEGEVEHFQKHWVKGEPVIVRDVLDLASGLSWEPMVMWRALREKKRKKVNSENFEVEINISQFFRGYAEGRYHADGQPEMLKLKDWPPSSSFEERLPRHGAEFIATLPFQEYTNPRDGLVNLAIKLPKDVLKPDLGPKTYIAYGFFNEMGSGDSVTKLHCDMSDAVNVLTHMTEVTVKKQVHSMVCNKSMIKSSTDDKEVRPSFDCNDRQLLTEGVEFQNYDRFNESMLNTKKEDAKVMLELDGIISDAILEENHFKSETSFGVTLQSQNHTSINDGVLTTIEGFKHASGCKDENCEKPDQNDLHSVGNVEHIVPETDGDGVSLGMLNDVGDGFRFIGSKSEVDERLDSVSEENNQNSQEKDVTLHRRRGRPKGSSNKRIVEEGVSLGMRSDVGDDFRLESKFDKILDSRAEENNQNNHEKDDTPLRRRRGRPKGSSNKQIVEERMSLGMRLDVGDDFRLIGNKSEIDNILESRAEENNQNNHKEDTTSSHRRRGRPKGSSNRHFVEEGVSLGVVEDDFRLIGSSSEIDEKLDSRDEENNQNNHRKFTSLHGRRGRPKGSSNKQSGRQPRYPISSLDSVSVGNKGKRRGRKRPSDFDVIVHENLKPSTISTETHDLGYQGKQENFDSETKVGEQSQAVFVDGAANEENKEGGALWDIFRREDIPKLQEYLQKHFTEFKHIYNAPVEKVVHPIHDQSFYLSFDHKRKLKDEFGIEPWTFVQKLGDAVFIPAGCPHQVALDFVSPENLQECIRLTEEFRLLPPDHRAKEDKLEVRKIALHALIHVVEVLEDKIK</sequence>
<dbReference type="Proteomes" id="UP000236161">
    <property type="component" value="Unassembled WGS sequence"/>
</dbReference>
<protein>
    <submittedName>
        <fullName evidence="11">Ribonuclease E/G-like protein, chloroplastic</fullName>
        <ecNumber evidence="11">1.14.11.-</ecNumber>
    </submittedName>
</protein>
<dbReference type="GO" id="GO:0046872">
    <property type="term" value="F:metal ion binding"/>
    <property type="evidence" value="ECO:0007669"/>
    <property type="project" value="UniProtKB-KW"/>
</dbReference>
<evidence type="ECO:0000256" key="2">
    <source>
        <dbReference type="ARBA" id="ARBA00006801"/>
    </source>
</evidence>
<dbReference type="InterPro" id="IPR013783">
    <property type="entry name" value="Ig-like_fold"/>
</dbReference>
<dbReference type="GO" id="GO:0003712">
    <property type="term" value="F:transcription coregulator activity"/>
    <property type="evidence" value="ECO:0007669"/>
    <property type="project" value="TreeGrafter"/>
</dbReference>
<evidence type="ECO:0000256" key="8">
    <source>
        <dbReference type="SAM" id="Phobius"/>
    </source>
</evidence>
<dbReference type="SMART" id="SM00384">
    <property type="entry name" value="AT_hook"/>
    <property type="match status" value="4"/>
</dbReference>
<evidence type="ECO:0000256" key="6">
    <source>
        <dbReference type="ARBA" id="ARBA00023242"/>
    </source>
</evidence>
<evidence type="ECO:0000256" key="5">
    <source>
        <dbReference type="ARBA" id="ARBA00022884"/>
    </source>
</evidence>
<evidence type="ECO:0000256" key="7">
    <source>
        <dbReference type="SAM" id="MobiDB-lite"/>
    </source>
</evidence>
<evidence type="ECO:0000259" key="10">
    <source>
        <dbReference type="PROSITE" id="PS51184"/>
    </source>
</evidence>
<dbReference type="GO" id="GO:0006357">
    <property type="term" value="P:regulation of transcription by RNA polymerase II"/>
    <property type="evidence" value="ECO:0007669"/>
    <property type="project" value="TreeGrafter"/>
</dbReference>
<dbReference type="InterPro" id="IPR012340">
    <property type="entry name" value="NA-bd_OB-fold"/>
</dbReference>
<keyword evidence="6" id="KW-0539">Nucleus</keyword>
<dbReference type="GO" id="GO:0031490">
    <property type="term" value="F:chromatin DNA binding"/>
    <property type="evidence" value="ECO:0007669"/>
    <property type="project" value="TreeGrafter"/>
</dbReference>
<dbReference type="OrthoDB" id="6123450at2759"/>
<organism evidence="11 12">
    <name type="scientific">Apostasia shenzhenica</name>
    <dbReference type="NCBI Taxonomy" id="1088818"/>
    <lineage>
        <taxon>Eukaryota</taxon>
        <taxon>Viridiplantae</taxon>
        <taxon>Streptophyta</taxon>
        <taxon>Embryophyta</taxon>
        <taxon>Tracheophyta</taxon>
        <taxon>Spermatophyta</taxon>
        <taxon>Magnoliopsida</taxon>
        <taxon>Liliopsida</taxon>
        <taxon>Asparagales</taxon>
        <taxon>Orchidaceae</taxon>
        <taxon>Apostasioideae</taxon>
        <taxon>Apostasia</taxon>
    </lineage>
</organism>
<keyword evidence="3" id="KW-0479">Metal-binding</keyword>
<feature type="compositionally biased region" description="Basic and acidic residues" evidence="7">
    <location>
        <begin position="2210"/>
        <end position="2219"/>
    </location>
</feature>
<comment type="subcellular location">
    <subcellularLocation>
        <location evidence="1">Nucleus</location>
    </subcellularLocation>
</comment>
<dbReference type="Gene3D" id="2.40.50.140">
    <property type="entry name" value="Nucleic acid-binding proteins"/>
    <property type="match status" value="1"/>
</dbReference>
<dbReference type="SUPFAM" id="SSF51197">
    <property type="entry name" value="Clavaminate synthase-like"/>
    <property type="match status" value="2"/>
</dbReference>
<dbReference type="GO" id="GO:0032454">
    <property type="term" value="F:histone H3K9 demethylase activity"/>
    <property type="evidence" value="ECO:0007669"/>
    <property type="project" value="InterPro"/>
</dbReference>
<dbReference type="SUPFAM" id="SSF49452">
    <property type="entry name" value="Starch-binding domain-like"/>
    <property type="match status" value="1"/>
</dbReference>
<dbReference type="Pfam" id="PF10150">
    <property type="entry name" value="RNase_E_G"/>
    <property type="match status" value="2"/>
</dbReference>
<reference evidence="11 12" key="1">
    <citation type="journal article" date="2017" name="Nature">
        <title>The Apostasia genome and the evolution of orchids.</title>
        <authorList>
            <person name="Zhang G.Q."/>
            <person name="Liu K.W."/>
            <person name="Li Z."/>
            <person name="Lohaus R."/>
            <person name="Hsiao Y.Y."/>
            <person name="Niu S.C."/>
            <person name="Wang J.Y."/>
            <person name="Lin Y.C."/>
            <person name="Xu Q."/>
            <person name="Chen L.J."/>
            <person name="Yoshida K."/>
            <person name="Fujiwara S."/>
            <person name="Wang Z.W."/>
            <person name="Zhang Y.Q."/>
            <person name="Mitsuda N."/>
            <person name="Wang M."/>
            <person name="Liu G.H."/>
            <person name="Pecoraro L."/>
            <person name="Huang H.X."/>
            <person name="Xiao X.J."/>
            <person name="Lin M."/>
            <person name="Wu X.Y."/>
            <person name="Wu W.L."/>
            <person name="Chen Y.Y."/>
            <person name="Chang S.B."/>
            <person name="Sakamoto S."/>
            <person name="Ohme-Takagi M."/>
            <person name="Yagi M."/>
            <person name="Zeng S.J."/>
            <person name="Shen C.Y."/>
            <person name="Yeh C.M."/>
            <person name="Luo Y.B."/>
            <person name="Tsai W.C."/>
            <person name="Van de Peer Y."/>
            <person name="Liu Z.J."/>
        </authorList>
    </citation>
    <scope>NUCLEOTIDE SEQUENCE [LARGE SCALE GENOMIC DNA]</scope>
    <source>
        <strain evidence="12">cv. Shenzhen</strain>
        <tissue evidence="11">Stem</tissue>
    </source>
</reference>
<dbReference type="SMART" id="SM00558">
    <property type="entry name" value="JmjC"/>
    <property type="match status" value="1"/>
</dbReference>
<dbReference type="InterPro" id="IPR019307">
    <property type="entry name" value="RNA-bd_AU-1/RNase_E/G"/>
</dbReference>
<dbReference type="InterPro" id="IPR045109">
    <property type="entry name" value="LSDs-like"/>
</dbReference>
<dbReference type="Gene3D" id="2.60.40.10">
    <property type="entry name" value="Immunoglobulins"/>
    <property type="match status" value="1"/>
</dbReference>
<dbReference type="PROSITE" id="PS51184">
    <property type="entry name" value="JMJC"/>
    <property type="match status" value="1"/>
</dbReference>
<evidence type="ECO:0000259" key="9">
    <source>
        <dbReference type="PROSITE" id="PS51166"/>
    </source>
</evidence>
<dbReference type="InterPro" id="IPR003347">
    <property type="entry name" value="JmjC_dom"/>
</dbReference>
<feature type="region of interest" description="Disordered" evidence="7">
    <location>
        <begin position="2090"/>
        <end position="2127"/>
    </location>
</feature>
<evidence type="ECO:0000313" key="11">
    <source>
        <dbReference type="EMBL" id="PKA67037.1"/>
    </source>
</evidence>